<sequence length="410" mass="43750">MKEQATNIVAGGASSSSTFGNLARSINIETSGTETTASVSFGFDRSHPLGGGVRNADGSTRFRFATDSIGIVATAPLGKNDKPSLFDFDKLGDGTSLSISAVRYVGSVNYQPASSADSLPALQARLQNRCIDAQLILWVGAEGRGDTAKEALARLVATELRAKVDRMKLERGAAPEFALGELAKSEDARIKALAGTLLLHCVEVENNKIPPAGMLATYGTDEEKAAKQGDEPTGLWFFGGRGKIARTNYEYLVQTPLSKTDVSHTGYKIEAFGGRVFDSGRKSLTGSFAYSRAYTAQDEVQLCEPNGVGTQIACFTGPLGAPARANRYTLAGEFRWLVPLGALPGDPSIGFAPRVSYEIKSNSAWFELPVYFAPNSDKALNGGLRFAFDTEKDDFAFGLFVGVPFSVFTN</sequence>
<proteinExistence type="predicted"/>
<reference evidence="1 2" key="1">
    <citation type="journal article" date="2002" name="Int. J. Syst. Evol. Microbiol.">
        <title>Sphingopyxis witflariensis sp. nov., isolated from activated sludge.</title>
        <authorList>
            <person name="Kampfer P."/>
            <person name="Witzenberger R."/>
            <person name="Denner E.B."/>
            <person name="Busse H.J."/>
            <person name="Neef A."/>
        </authorList>
    </citation>
    <scope>NUCLEOTIDE SEQUENCE [LARGE SCALE GENOMIC DNA]</scope>
    <source>
        <strain evidence="1 2">DSM 14551</strain>
    </source>
</reference>
<organism evidence="1 2">
    <name type="scientific">Sphingopyxis witflariensis</name>
    <dbReference type="NCBI Taxonomy" id="173675"/>
    <lineage>
        <taxon>Bacteria</taxon>
        <taxon>Pseudomonadati</taxon>
        <taxon>Pseudomonadota</taxon>
        <taxon>Alphaproteobacteria</taxon>
        <taxon>Sphingomonadales</taxon>
        <taxon>Sphingomonadaceae</taxon>
        <taxon>Sphingopyxis</taxon>
    </lineage>
</organism>
<name>A0A246K4X5_9SPHN</name>
<comment type="caution">
    <text evidence="1">The sequence shown here is derived from an EMBL/GenBank/DDBJ whole genome shotgun (WGS) entry which is preliminary data.</text>
</comment>
<evidence type="ECO:0000313" key="2">
    <source>
        <dbReference type="Proteomes" id="UP000197097"/>
    </source>
</evidence>
<dbReference type="EMBL" id="NISJ01000001">
    <property type="protein sequence ID" value="OWR01059.1"/>
    <property type="molecule type" value="Genomic_DNA"/>
</dbReference>
<dbReference type="AlphaFoldDB" id="A0A246K4X5"/>
<gene>
    <name evidence="1" type="ORF">CDQ91_01115</name>
</gene>
<evidence type="ECO:0000313" key="1">
    <source>
        <dbReference type="EMBL" id="OWR01059.1"/>
    </source>
</evidence>
<accession>A0A246K4X5</accession>
<protein>
    <submittedName>
        <fullName evidence="1">Uncharacterized protein</fullName>
    </submittedName>
</protein>
<dbReference type="Proteomes" id="UP000197097">
    <property type="component" value="Unassembled WGS sequence"/>
</dbReference>
<keyword evidence="2" id="KW-1185">Reference proteome</keyword>